<reference evidence="2" key="1">
    <citation type="submission" date="2022-11" db="UniProtKB">
        <authorList>
            <consortium name="WormBaseParasite"/>
        </authorList>
    </citation>
    <scope>IDENTIFICATION</scope>
</reference>
<dbReference type="PANTHER" id="PTHR38696:SF1">
    <property type="entry name" value="MEDIATOR OF RNA POLYMERASE II TRANSCRIPTION SUBUNIT 13"/>
    <property type="match status" value="1"/>
</dbReference>
<evidence type="ECO:0000313" key="2">
    <source>
        <dbReference type="WBParaSite" id="PgR083X_g038_t01"/>
    </source>
</evidence>
<sequence length="304" mass="34529">MRRTLSQTRVFLCTMLVEMLRCSYELIASFYLGKSFARTTWTFLATDTPNDVRASEHVACVGLRGKDRIQLTCAPPLIETQLVEEVSHLIQEVINVEKGIEIKLRGTIWSPADFEQLGCAELKLTGNPFYTNGNELVETQRMTIDLLMKMFDIGWKLIASVTLSQRINDKCCFIFESSTPVKTSIFGLSPASTDLLRIISAPREVRLTLKRLIEEYWTKGVQESEETEWGVHFKLHGNPWPLRDNCDDAIRGRILVTAIIEEMSRNGWHVLCAADVGSRTTEDDEGRIVTDDPDLILFINTPVR</sequence>
<keyword evidence="1" id="KW-1185">Reference proteome</keyword>
<proteinExistence type="predicted"/>
<dbReference type="AlphaFoldDB" id="A0A915C4C9"/>
<protein>
    <submittedName>
        <fullName evidence="2">Uncharacterized protein</fullName>
    </submittedName>
</protein>
<dbReference type="WBParaSite" id="PgR083X_g038_t01">
    <property type="protein sequence ID" value="PgR083X_g038_t01"/>
    <property type="gene ID" value="PgR083X_g038"/>
</dbReference>
<dbReference type="Proteomes" id="UP000887569">
    <property type="component" value="Unplaced"/>
</dbReference>
<organism evidence="1 2">
    <name type="scientific">Parascaris univalens</name>
    <name type="common">Nematode worm</name>
    <dbReference type="NCBI Taxonomy" id="6257"/>
    <lineage>
        <taxon>Eukaryota</taxon>
        <taxon>Metazoa</taxon>
        <taxon>Ecdysozoa</taxon>
        <taxon>Nematoda</taxon>
        <taxon>Chromadorea</taxon>
        <taxon>Rhabditida</taxon>
        <taxon>Spirurina</taxon>
        <taxon>Ascaridomorpha</taxon>
        <taxon>Ascaridoidea</taxon>
        <taxon>Ascarididae</taxon>
        <taxon>Parascaris</taxon>
    </lineage>
</organism>
<name>A0A915C4C9_PARUN</name>
<dbReference type="PANTHER" id="PTHR38696">
    <property type="entry name" value="MEDIATOR OF RNA POLYMERASE II TRANSCRIPTION SUBUNIT 13"/>
    <property type="match status" value="1"/>
</dbReference>
<evidence type="ECO:0000313" key="1">
    <source>
        <dbReference type="Proteomes" id="UP000887569"/>
    </source>
</evidence>
<accession>A0A915C4C9</accession>